<name>A0A540VCW6_9CHLR</name>
<gene>
    <name evidence="1" type="ORF">FKZ61_16130</name>
</gene>
<dbReference type="OrthoDB" id="5729795at2"/>
<dbReference type="SUPFAM" id="SSF52540">
    <property type="entry name" value="P-loop containing nucleoside triphosphate hydrolases"/>
    <property type="match status" value="1"/>
</dbReference>
<keyword evidence="2" id="KW-1185">Reference proteome</keyword>
<sequence length="244" mass="28960">MSLITIIGRGHSGTRAISHTLYASGVYMGACLNRSGDLVPPQDMYEACRVLARHVRWQGDLSWDFSQLHTMEIPEEFRRLIESYLSSVLAEHARHPDAPKGWKIPETTLVYPWIRRLFPDIKYIFWIRDPRDCILNRHLTDDLRDFGIQYPETDDLRLRRAISWKYQYDLVKATPRPENWIEVRFEDFVLRQEETLQRLEEYLGIPLARIPVRPDAVGRWRQDEGVHDFDFFRPALEEYGYEHA</sequence>
<dbReference type="EMBL" id="VIGC01000022">
    <property type="protein sequence ID" value="TQE94608.1"/>
    <property type="molecule type" value="Genomic_DNA"/>
</dbReference>
<dbReference type="RefSeq" id="WP_141611179.1">
    <property type="nucleotide sequence ID" value="NZ_VIGC02000022.1"/>
</dbReference>
<evidence type="ECO:0000313" key="2">
    <source>
        <dbReference type="Proteomes" id="UP000317371"/>
    </source>
</evidence>
<protein>
    <submittedName>
        <fullName evidence="1">Sulfotransferase</fullName>
    </submittedName>
</protein>
<dbReference type="InParanoid" id="A0A540VCW6"/>
<dbReference type="InterPro" id="IPR027417">
    <property type="entry name" value="P-loop_NTPase"/>
</dbReference>
<dbReference type="Gene3D" id="3.40.50.300">
    <property type="entry name" value="P-loop containing nucleotide triphosphate hydrolases"/>
    <property type="match status" value="1"/>
</dbReference>
<organism evidence="1 2">
    <name type="scientific">Litorilinea aerophila</name>
    <dbReference type="NCBI Taxonomy" id="1204385"/>
    <lineage>
        <taxon>Bacteria</taxon>
        <taxon>Bacillati</taxon>
        <taxon>Chloroflexota</taxon>
        <taxon>Caldilineae</taxon>
        <taxon>Caldilineales</taxon>
        <taxon>Caldilineaceae</taxon>
        <taxon>Litorilinea</taxon>
    </lineage>
</organism>
<accession>A0A540VCW6</accession>
<dbReference type="Pfam" id="PF13469">
    <property type="entry name" value="Sulfotransfer_3"/>
    <property type="match status" value="1"/>
</dbReference>
<evidence type="ECO:0000313" key="1">
    <source>
        <dbReference type="EMBL" id="TQE94608.1"/>
    </source>
</evidence>
<dbReference type="Proteomes" id="UP000317371">
    <property type="component" value="Unassembled WGS sequence"/>
</dbReference>
<keyword evidence="1" id="KW-0808">Transferase</keyword>
<reference evidence="1 2" key="1">
    <citation type="submission" date="2019-06" db="EMBL/GenBank/DDBJ databases">
        <title>Genome sequence of Litorilinea aerophila BAA-2444.</title>
        <authorList>
            <person name="Maclea K.S."/>
            <person name="Maurais E.G."/>
            <person name="Iannazzi L.C."/>
        </authorList>
    </citation>
    <scope>NUCLEOTIDE SEQUENCE [LARGE SCALE GENOMIC DNA]</scope>
    <source>
        <strain evidence="1 2">ATCC BAA-2444</strain>
    </source>
</reference>
<proteinExistence type="predicted"/>
<dbReference type="AlphaFoldDB" id="A0A540VCW6"/>
<comment type="caution">
    <text evidence="1">The sequence shown here is derived from an EMBL/GenBank/DDBJ whole genome shotgun (WGS) entry which is preliminary data.</text>
</comment>
<dbReference type="GO" id="GO:0016740">
    <property type="term" value="F:transferase activity"/>
    <property type="evidence" value="ECO:0007669"/>
    <property type="project" value="UniProtKB-KW"/>
</dbReference>